<proteinExistence type="predicted"/>
<dbReference type="OrthoDB" id="9797352at2"/>
<accession>A0A1B4V4D1</accession>
<dbReference type="SUPFAM" id="SSF64307">
    <property type="entry name" value="SirA-like"/>
    <property type="match status" value="1"/>
</dbReference>
<name>A0A1B4V4D1_9GAMM</name>
<dbReference type="Proteomes" id="UP000218899">
    <property type="component" value="Chromosome"/>
</dbReference>
<evidence type="ECO:0000313" key="3">
    <source>
        <dbReference type="Proteomes" id="UP000218899"/>
    </source>
</evidence>
<organism evidence="2 3">
    <name type="scientific">Sulfurifustis variabilis</name>
    <dbReference type="NCBI Taxonomy" id="1675686"/>
    <lineage>
        <taxon>Bacteria</taxon>
        <taxon>Pseudomonadati</taxon>
        <taxon>Pseudomonadota</taxon>
        <taxon>Gammaproteobacteria</taxon>
        <taxon>Acidiferrobacterales</taxon>
        <taxon>Acidiferrobacteraceae</taxon>
        <taxon>Sulfurifustis</taxon>
    </lineage>
</organism>
<dbReference type="Gene3D" id="3.30.110.40">
    <property type="entry name" value="TusA-like domain"/>
    <property type="match status" value="1"/>
</dbReference>
<dbReference type="InterPro" id="IPR001455">
    <property type="entry name" value="TusA-like"/>
</dbReference>
<feature type="domain" description="UPF0033" evidence="1">
    <location>
        <begin position="8"/>
        <end position="77"/>
    </location>
</feature>
<dbReference type="AlphaFoldDB" id="A0A1B4V4D1"/>
<protein>
    <submittedName>
        <fullName evidence="2">Response regulator SirA</fullName>
    </submittedName>
</protein>
<sequence>MALYFDVELDLRGLSSVECVQRVMAALGELHDGQVLRVVADDPESLAGFRALDEQTAHELLRRLRTEEGDFLFYIEKR</sequence>
<evidence type="ECO:0000313" key="2">
    <source>
        <dbReference type="EMBL" id="BAU47412.1"/>
    </source>
</evidence>
<dbReference type="InterPro" id="IPR036868">
    <property type="entry name" value="TusA-like_sf"/>
</dbReference>
<keyword evidence="3" id="KW-1185">Reference proteome</keyword>
<dbReference type="Pfam" id="PF01206">
    <property type="entry name" value="TusA"/>
    <property type="match status" value="1"/>
</dbReference>
<dbReference type="RefSeq" id="WP_096459185.1">
    <property type="nucleotide sequence ID" value="NZ_AP014936.1"/>
</dbReference>
<dbReference type="EMBL" id="AP014936">
    <property type="protein sequence ID" value="BAU47412.1"/>
    <property type="molecule type" value="Genomic_DNA"/>
</dbReference>
<reference evidence="2 3" key="1">
    <citation type="submission" date="2015-08" db="EMBL/GenBank/DDBJ databases">
        <title>Complete genome sequence of Sulfurifustis variabilis.</title>
        <authorList>
            <person name="Miura A."/>
            <person name="Kojima H."/>
            <person name="Fukui M."/>
        </authorList>
    </citation>
    <scope>NUCLEOTIDE SEQUENCE [LARGE SCALE GENOMIC DNA]</scope>
    <source>
        <strain evidence="3">skN76</strain>
    </source>
</reference>
<dbReference type="KEGG" id="sva:SVA_0833"/>
<gene>
    <name evidence="2" type="ORF">SVA_0833</name>
</gene>
<evidence type="ECO:0000259" key="1">
    <source>
        <dbReference type="Pfam" id="PF01206"/>
    </source>
</evidence>